<dbReference type="Proteomes" id="UP001341281">
    <property type="component" value="Chromosome 02"/>
</dbReference>
<evidence type="ECO:0000313" key="1">
    <source>
        <dbReference type="EMBL" id="WVZ59202.1"/>
    </source>
</evidence>
<dbReference type="EMBL" id="CP144746">
    <property type="protein sequence ID" value="WVZ59202.1"/>
    <property type="molecule type" value="Genomic_DNA"/>
</dbReference>
<protein>
    <submittedName>
        <fullName evidence="1">Uncharacterized protein</fullName>
    </submittedName>
</protein>
<organism evidence="1 2">
    <name type="scientific">Paspalum notatum var. saurae</name>
    <dbReference type="NCBI Taxonomy" id="547442"/>
    <lineage>
        <taxon>Eukaryota</taxon>
        <taxon>Viridiplantae</taxon>
        <taxon>Streptophyta</taxon>
        <taxon>Embryophyta</taxon>
        <taxon>Tracheophyta</taxon>
        <taxon>Spermatophyta</taxon>
        <taxon>Magnoliopsida</taxon>
        <taxon>Liliopsida</taxon>
        <taxon>Poales</taxon>
        <taxon>Poaceae</taxon>
        <taxon>PACMAD clade</taxon>
        <taxon>Panicoideae</taxon>
        <taxon>Andropogonodae</taxon>
        <taxon>Paspaleae</taxon>
        <taxon>Paspalinae</taxon>
        <taxon>Paspalum</taxon>
    </lineage>
</organism>
<reference evidence="1 2" key="1">
    <citation type="submission" date="2024-02" db="EMBL/GenBank/DDBJ databases">
        <title>High-quality chromosome-scale genome assembly of Pensacola bahiagrass (Paspalum notatum Flugge var. saurae).</title>
        <authorList>
            <person name="Vega J.M."/>
            <person name="Podio M."/>
            <person name="Orjuela J."/>
            <person name="Siena L.A."/>
            <person name="Pessino S.C."/>
            <person name="Combes M.C."/>
            <person name="Mariac C."/>
            <person name="Albertini E."/>
            <person name="Pupilli F."/>
            <person name="Ortiz J.P.A."/>
            <person name="Leblanc O."/>
        </authorList>
    </citation>
    <scope>NUCLEOTIDE SEQUENCE [LARGE SCALE GENOMIC DNA]</scope>
    <source>
        <strain evidence="1">R1</strain>
        <tissue evidence="1">Leaf</tissue>
    </source>
</reference>
<dbReference type="AlphaFoldDB" id="A0AAQ3WEX9"/>
<gene>
    <name evidence="1" type="ORF">U9M48_009388</name>
</gene>
<keyword evidence="2" id="KW-1185">Reference proteome</keyword>
<proteinExistence type="predicted"/>
<sequence>MPPIAGAGASSLGISTMMDSVVVIREETLQKQGNSTEQESTAEITMWAYLSTSKDSKVLLVTTASTAIEIPRLKSIAFIPAATDLQPSKPLLVAQNKSKPAQGHHTISSCVISCISNLLHKACTNILYSILKFNALSDSHTILCDFGTHCHFDRVSQLLNTPQHEGTGFNAKLDVLGSIIPAPGKPTPNLHGITHMSTI</sequence>
<name>A0AAQ3WEX9_PASNO</name>
<accession>A0AAQ3WEX9</accession>
<evidence type="ECO:0000313" key="2">
    <source>
        <dbReference type="Proteomes" id="UP001341281"/>
    </source>
</evidence>